<dbReference type="AlphaFoldDB" id="A0A6I4U2N9"/>
<reference evidence="9 10" key="1">
    <citation type="submission" date="2019-12" db="EMBL/GenBank/DDBJ databases">
        <title>Genomic-based taxomic classification of the family Erythrobacteraceae.</title>
        <authorList>
            <person name="Xu L."/>
        </authorList>
    </citation>
    <scope>NUCLEOTIDE SEQUENCE [LARGE SCALE GENOMIC DNA]</scope>
    <source>
        <strain evidence="9 10">LMG 29519</strain>
    </source>
</reference>
<dbReference type="PANTHER" id="PTHR34582:SF6">
    <property type="entry name" value="UPF0702 TRANSMEMBRANE PROTEIN YCAP"/>
    <property type="match status" value="1"/>
</dbReference>
<evidence type="ECO:0000256" key="4">
    <source>
        <dbReference type="ARBA" id="ARBA00022692"/>
    </source>
</evidence>
<dbReference type="OrthoDB" id="9793799at2"/>
<comment type="caution">
    <text evidence="9">The sequence shown here is derived from an EMBL/GenBank/DDBJ whole genome shotgun (WGS) entry which is preliminary data.</text>
</comment>
<feature type="transmembrane region" description="Helical" evidence="7">
    <location>
        <begin position="46"/>
        <end position="64"/>
    </location>
</feature>
<accession>A0A6I4U2N9</accession>
<feature type="transmembrane region" description="Helical" evidence="7">
    <location>
        <begin position="14"/>
        <end position="34"/>
    </location>
</feature>
<dbReference type="InterPro" id="IPR007353">
    <property type="entry name" value="DUF421"/>
</dbReference>
<evidence type="ECO:0000313" key="9">
    <source>
        <dbReference type="EMBL" id="MXP09205.1"/>
    </source>
</evidence>
<dbReference type="InterPro" id="IPR023090">
    <property type="entry name" value="UPF0702_alpha/beta_dom_sf"/>
</dbReference>
<evidence type="ECO:0000313" key="10">
    <source>
        <dbReference type="Proteomes" id="UP000429229"/>
    </source>
</evidence>
<organism evidence="9 10">
    <name type="scientific">Alteriqipengyuania halimionae</name>
    <dbReference type="NCBI Taxonomy" id="1926630"/>
    <lineage>
        <taxon>Bacteria</taxon>
        <taxon>Pseudomonadati</taxon>
        <taxon>Pseudomonadota</taxon>
        <taxon>Alphaproteobacteria</taxon>
        <taxon>Sphingomonadales</taxon>
        <taxon>Erythrobacteraceae</taxon>
        <taxon>Alteriqipengyuania</taxon>
    </lineage>
</organism>
<dbReference type="Pfam" id="PF04239">
    <property type="entry name" value="DUF421"/>
    <property type="match status" value="1"/>
</dbReference>
<dbReference type="Proteomes" id="UP000429229">
    <property type="component" value="Unassembled WGS sequence"/>
</dbReference>
<protein>
    <submittedName>
        <fullName evidence="9">DUF421 domain-containing protein</fullName>
    </submittedName>
</protein>
<comment type="subcellular location">
    <subcellularLocation>
        <location evidence="1">Cell membrane</location>
        <topology evidence="1">Multi-pass membrane protein</topology>
    </subcellularLocation>
</comment>
<keyword evidence="3" id="KW-1003">Cell membrane</keyword>
<keyword evidence="6 7" id="KW-0472">Membrane</keyword>
<evidence type="ECO:0000256" key="5">
    <source>
        <dbReference type="ARBA" id="ARBA00022989"/>
    </source>
</evidence>
<comment type="similarity">
    <text evidence="2">Belongs to the UPF0702 family.</text>
</comment>
<dbReference type="PANTHER" id="PTHR34582">
    <property type="entry name" value="UPF0702 TRANSMEMBRANE PROTEIN YCAP"/>
    <property type="match status" value="1"/>
</dbReference>
<proteinExistence type="inferred from homology"/>
<evidence type="ECO:0000256" key="7">
    <source>
        <dbReference type="SAM" id="Phobius"/>
    </source>
</evidence>
<keyword evidence="4 7" id="KW-0812">Transmembrane</keyword>
<sequence>MMTIDNFWSSFDRIAQIVLSAAIFYLLIVGMVRVSGKRTTGELNNFDWIITVAVGSLAASGILLKNVSTIDAVTAILALALLQYVATRWVQQSDLASRVVKAEPTLLTDRGEFLEDAMEETRISREEILAALRENGCLKLEDANWVVLETNGKLSVIPKCDTTYEEVDSLSDVPAPKHVG</sequence>
<keyword evidence="5 7" id="KW-1133">Transmembrane helix</keyword>
<feature type="domain" description="YetF C-terminal" evidence="8">
    <location>
        <begin position="92"/>
        <end position="161"/>
    </location>
</feature>
<evidence type="ECO:0000256" key="6">
    <source>
        <dbReference type="ARBA" id="ARBA00023136"/>
    </source>
</evidence>
<dbReference type="Gene3D" id="3.30.240.20">
    <property type="entry name" value="bsu07140 like domains"/>
    <property type="match status" value="1"/>
</dbReference>
<evidence type="ECO:0000256" key="2">
    <source>
        <dbReference type="ARBA" id="ARBA00006448"/>
    </source>
</evidence>
<evidence type="ECO:0000256" key="1">
    <source>
        <dbReference type="ARBA" id="ARBA00004651"/>
    </source>
</evidence>
<dbReference type="GO" id="GO:0005886">
    <property type="term" value="C:plasma membrane"/>
    <property type="evidence" value="ECO:0007669"/>
    <property type="project" value="UniProtKB-SubCell"/>
</dbReference>
<keyword evidence="10" id="KW-1185">Reference proteome</keyword>
<evidence type="ECO:0000256" key="3">
    <source>
        <dbReference type="ARBA" id="ARBA00022475"/>
    </source>
</evidence>
<gene>
    <name evidence="9" type="ORF">GRI68_03320</name>
</gene>
<name>A0A6I4U2N9_9SPHN</name>
<evidence type="ECO:0000259" key="8">
    <source>
        <dbReference type="Pfam" id="PF04239"/>
    </source>
</evidence>
<dbReference type="EMBL" id="WTYR01000001">
    <property type="protein sequence ID" value="MXP09205.1"/>
    <property type="molecule type" value="Genomic_DNA"/>
</dbReference>